<organism evidence="3 4">
    <name type="scientific">Acipenser oxyrinchus oxyrinchus</name>
    <dbReference type="NCBI Taxonomy" id="40147"/>
    <lineage>
        <taxon>Eukaryota</taxon>
        <taxon>Metazoa</taxon>
        <taxon>Chordata</taxon>
        <taxon>Craniata</taxon>
        <taxon>Vertebrata</taxon>
        <taxon>Euteleostomi</taxon>
        <taxon>Actinopterygii</taxon>
        <taxon>Chondrostei</taxon>
        <taxon>Acipenseriformes</taxon>
        <taxon>Acipenseridae</taxon>
        <taxon>Acipenser</taxon>
    </lineage>
</organism>
<evidence type="ECO:0000256" key="1">
    <source>
        <dbReference type="SAM" id="Coils"/>
    </source>
</evidence>
<name>A0AAD8CTP7_ACIOX</name>
<feature type="coiled-coil region" evidence="1">
    <location>
        <begin position="301"/>
        <end position="342"/>
    </location>
</feature>
<dbReference type="InterPro" id="IPR029236">
    <property type="entry name" value="DUF4618"/>
</dbReference>
<feature type="compositionally biased region" description="Polar residues" evidence="2">
    <location>
        <begin position="41"/>
        <end position="52"/>
    </location>
</feature>
<dbReference type="PANTHER" id="PTHR28574">
    <property type="entry name" value="RIKEN CDNA 6820408C15"/>
    <property type="match status" value="1"/>
</dbReference>
<feature type="region of interest" description="Disordered" evidence="2">
    <location>
        <begin position="1"/>
        <end position="81"/>
    </location>
</feature>
<sequence>MASAAPNKLAEPLHANFNTADYRKWERQDRKDKAVKKHTGQKSSLPPVQQHGSKPLSADTVSTATASVSGKSSPTTTRTRVRTPLCKKKKTKTVRSDPSGLHTEESYRLLQVRIKSKQQAIAEYEAHCAALQEANIRLAEELDTRDGNAVVNAREFLVQHERLGSYVSAFSEWSSRQIKEKRADLEDKESMAQKDCDVLAEQLKGVMSKVRTAHGDLYTLKTYKDKKYPVKSLRIAEIQQEINKLKETHEDEKEDIEMLAQSERDKLEKLIKNKSDCILSGIVEGKMSYVPAAIKEMAFHNTVMKKEIEIHRRVAKELEEKNLELEENITHLLQNRKDVRMEIFNILPKSKCTPEMDVILNLPREEWLPI</sequence>
<feature type="compositionally biased region" description="Basic and acidic residues" evidence="2">
    <location>
        <begin position="21"/>
        <end position="32"/>
    </location>
</feature>
<dbReference type="AlphaFoldDB" id="A0AAD8CTP7"/>
<feature type="compositionally biased region" description="Polar residues" evidence="2">
    <location>
        <begin position="59"/>
        <end position="74"/>
    </location>
</feature>
<accession>A0AAD8CTP7</accession>
<keyword evidence="4" id="KW-1185">Reference proteome</keyword>
<keyword evidence="1" id="KW-0175">Coiled coil</keyword>
<dbReference type="Pfam" id="PF15397">
    <property type="entry name" value="DUF4618"/>
    <property type="match status" value="1"/>
</dbReference>
<reference evidence="3" key="1">
    <citation type="submission" date="2022-02" db="EMBL/GenBank/DDBJ databases">
        <title>Atlantic sturgeon de novo genome assembly.</title>
        <authorList>
            <person name="Stock M."/>
            <person name="Klopp C."/>
            <person name="Guiguen Y."/>
            <person name="Cabau C."/>
            <person name="Parinello H."/>
            <person name="Santidrian Yebra-Pimentel E."/>
            <person name="Kuhl H."/>
            <person name="Dirks R.P."/>
            <person name="Guessner J."/>
            <person name="Wuertz S."/>
            <person name="Du K."/>
            <person name="Schartl M."/>
        </authorList>
    </citation>
    <scope>NUCLEOTIDE SEQUENCE</scope>
    <source>
        <strain evidence="3">STURGEONOMICS-FGT-2020</strain>
        <tissue evidence="3">Whole blood</tissue>
    </source>
</reference>
<proteinExistence type="predicted"/>
<evidence type="ECO:0000313" key="4">
    <source>
        <dbReference type="Proteomes" id="UP001230051"/>
    </source>
</evidence>
<dbReference type="Proteomes" id="UP001230051">
    <property type="component" value="Unassembled WGS sequence"/>
</dbReference>
<dbReference type="PANTHER" id="PTHR28574:SF1">
    <property type="entry name" value="RIKEN CDNA 6820408C15 GENE"/>
    <property type="match status" value="1"/>
</dbReference>
<dbReference type="EMBL" id="JAGXEW010000028">
    <property type="protein sequence ID" value="KAK1156277.1"/>
    <property type="molecule type" value="Genomic_DNA"/>
</dbReference>
<evidence type="ECO:0000313" key="3">
    <source>
        <dbReference type="EMBL" id="KAK1156277.1"/>
    </source>
</evidence>
<gene>
    <name evidence="3" type="ORF">AOXY_G26423</name>
</gene>
<comment type="caution">
    <text evidence="3">The sequence shown here is derived from an EMBL/GenBank/DDBJ whole genome shotgun (WGS) entry which is preliminary data.</text>
</comment>
<protein>
    <submittedName>
        <fullName evidence="3">Uncharacterized protein</fullName>
    </submittedName>
</protein>
<feature type="coiled-coil region" evidence="1">
    <location>
        <begin position="114"/>
        <end position="141"/>
    </location>
</feature>
<feature type="coiled-coil region" evidence="1">
    <location>
        <begin position="235"/>
        <end position="273"/>
    </location>
</feature>
<evidence type="ECO:0000256" key="2">
    <source>
        <dbReference type="SAM" id="MobiDB-lite"/>
    </source>
</evidence>